<dbReference type="Proteomes" id="UP000019376">
    <property type="component" value="Unassembled WGS sequence"/>
</dbReference>
<evidence type="ECO:0000313" key="1">
    <source>
        <dbReference type="EMBL" id="EPS32431.1"/>
    </source>
</evidence>
<dbReference type="AlphaFoldDB" id="S7ZUK7"/>
<reference evidence="1 2" key="1">
    <citation type="journal article" date="2013" name="PLoS ONE">
        <title>Genomic and secretomic analyses reveal unique features of the lignocellulolytic enzyme system of Penicillium decumbens.</title>
        <authorList>
            <person name="Liu G."/>
            <person name="Zhang L."/>
            <person name="Wei X."/>
            <person name="Zou G."/>
            <person name="Qin Y."/>
            <person name="Ma L."/>
            <person name="Li J."/>
            <person name="Zheng H."/>
            <person name="Wang S."/>
            <person name="Wang C."/>
            <person name="Xun L."/>
            <person name="Zhao G.-P."/>
            <person name="Zhou Z."/>
            <person name="Qu Y."/>
        </authorList>
    </citation>
    <scope>NUCLEOTIDE SEQUENCE [LARGE SCALE GENOMIC DNA]</scope>
    <source>
        <strain evidence="2">114-2 / CGMCC 5302</strain>
    </source>
</reference>
<accession>S7ZUK7</accession>
<protein>
    <submittedName>
        <fullName evidence="1">Uncharacterized protein</fullName>
    </submittedName>
</protein>
<evidence type="ECO:0000313" key="2">
    <source>
        <dbReference type="Proteomes" id="UP000019376"/>
    </source>
</evidence>
<sequence>MCNQCPHKVNQSLALEKMRERLDDGDGGRRGCLGGVRAEVSGVWADGGGIDADGRGHLTTNDGPLGSFKALTSSLDGGGAIYKAEEKVIVEEDKHKRCQIPCE</sequence>
<dbReference type="EMBL" id="KB644414">
    <property type="protein sequence ID" value="EPS32431.1"/>
    <property type="molecule type" value="Genomic_DNA"/>
</dbReference>
<proteinExistence type="predicted"/>
<gene>
    <name evidence="1" type="ORF">PDE_07391</name>
</gene>
<dbReference type="HOGENOM" id="CLU_2264646_0_0_1"/>
<organism evidence="1 2">
    <name type="scientific">Penicillium oxalicum (strain 114-2 / CGMCC 5302)</name>
    <name type="common">Penicillium decumbens</name>
    <dbReference type="NCBI Taxonomy" id="933388"/>
    <lineage>
        <taxon>Eukaryota</taxon>
        <taxon>Fungi</taxon>
        <taxon>Dikarya</taxon>
        <taxon>Ascomycota</taxon>
        <taxon>Pezizomycotina</taxon>
        <taxon>Eurotiomycetes</taxon>
        <taxon>Eurotiomycetidae</taxon>
        <taxon>Eurotiales</taxon>
        <taxon>Aspergillaceae</taxon>
        <taxon>Penicillium</taxon>
    </lineage>
</organism>
<name>S7ZUK7_PENO1</name>
<keyword evidence="2" id="KW-1185">Reference proteome</keyword>